<dbReference type="Pfam" id="PF06522">
    <property type="entry name" value="B12D"/>
    <property type="match status" value="1"/>
</dbReference>
<organism evidence="2 3">
    <name type="scientific">Allomyces macrogynus (strain ATCC 38327)</name>
    <name type="common">Allomyces javanicus var. macrogynus</name>
    <dbReference type="NCBI Taxonomy" id="578462"/>
    <lineage>
        <taxon>Eukaryota</taxon>
        <taxon>Fungi</taxon>
        <taxon>Fungi incertae sedis</taxon>
        <taxon>Blastocladiomycota</taxon>
        <taxon>Blastocladiomycetes</taxon>
        <taxon>Blastocladiales</taxon>
        <taxon>Blastocladiaceae</taxon>
        <taxon>Allomyces</taxon>
    </lineage>
</organism>
<dbReference type="EMBL" id="GG745341">
    <property type="protein sequence ID" value="KNE63075.1"/>
    <property type="molecule type" value="Genomic_DNA"/>
</dbReference>
<evidence type="ECO:0000313" key="3">
    <source>
        <dbReference type="Proteomes" id="UP000054350"/>
    </source>
</evidence>
<dbReference type="InterPro" id="IPR010530">
    <property type="entry name" value="B12D"/>
</dbReference>
<dbReference type="VEuPathDB" id="FungiDB:AMAG_08241"/>
<dbReference type="Proteomes" id="UP000054350">
    <property type="component" value="Unassembled WGS sequence"/>
</dbReference>
<evidence type="ECO:0000256" key="1">
    <source>
        <dbReference type="SAM" id="Phobius"/>
    </source>
</evidence>
<dbReference type="AlphaFoldDB" id="A0A0L0SL18"/>
<protein>
    <submittedName>
        <fullName evidence="2">Uncharacterized protein</fullName>
    </submittedName>
</protein>
<accession>A0A0L0SL18</accession>
<gene>
    <name evidence="2" type="ORF">AMAG_08241</name>
</gene>
<reference evidence="2 3" key="1">
    <citation type="submission" date="2009-11" db="EMBL/GenBank/DDBJ databases">
        <title>Annotation of Allomyces macrogynus ATCC 38327.</title>
        <authorList>
            <consortium name="The Broad Institute Genome Sequencing Platform"/>
            <person name="Russ C."/>
            <person name="Cuomo C."/>
            <person name="Burger G."/>
            <person name="Gray M.W."/>
            <person name="Holland P.W.H."/>
            <person name="King N."/>
            <person name="Lang F.B.F."/>
            <person name="Roger A.J."/>
            <person name="Ruiz-Trillo I."/>
            <person name="Young S.K."/>
            <person name="Zeng Q."/>
            <person name="Gargeya S."/>
            <person name="Fitzgerald M."/>
            <person name="Haas B."/>
            <person name="Abouelleil A."/>
            <person name="Alvarado L."/>
            <person name="Arachchi H.M."/>
            <person name="Berlin A."/>
            <person name="Chapman S.B."/>
            <person name="Gearin G."/>
            <person name="Goldberg J."/>
            <person name="Griggs A."/>
            <person name="Gujja S."/>
            <person name="Hansen M."/>
            <person name="Heiman D."/>
            <person name="Howarth C."/>
            <person name="Larimer J."/>
            <person name="Lui A."/>
            <person name="MacDonald P.J.P."/>
            <person name="McCowen C."/>
            <person name="Montmayeur A."/>
            <person name="Murphy C."/>
            <person name="Neiman D."/>
            <person name="Pearson M."/>
            <person name="Priest M."/>
            <person name="Roberts A."/>
            <person name="Saif S."/>
            <person name="Shea T."/>
            <person name="Sisk P."/>
            <person name="Stolte C."/>
            <person name="Sykes S."/>
            <person name="Wortman J."/>
            <person name="Nusbaum C."/>
            <person name="Birren B."/>
        </authorList>
    </citation>
    <scope>NUCLEOTIDE SEQUENCE [LARGE SCALE GENOMIC DNA]</scope>
    <source>
        <strain evidence="2 3">ATCC 38327</strain>
    </source>
</reference>
<dbReference type="OrthoDB" id="5567989at2759"/>
<sequence length="68" mass="7887">MSVISYFRQTARQTPEIVPLVSFVSVVCAFAVYSTVKKVVSDQDLRFRENQGMITWEERLSQLHAKKH</sequence>
<name>A0A0L0SL18_ALLM3</name>
<proteinExistence type="predicted"/>
<keyword evidence="1" id="KW-0812">Transmembrane</keyword>
<keyword evidence="1" id="KW-1133">Transmembrane helix</keyword>
<evidence type="ECO:0000313" key="2">
    <source>
        <dbReference type="EMBL" id="KNE63075.1"/>
    </source>
</evidence>
<reference evidence="3" key="2">
    <citation type="submission" date="2009-11" db="EMBL/GenBank/DDBJ databases">
        <title>The Genome Sequence of Allomyces macrogynus strain ATCC 38327.</title>
        <authorList>
            <consortium name="The Broad Institute Genome Sequencing Platform"/>
            <person name="Russ C."/>
            <person name="Cuomo C."/>
            <person name="Shea T."/>
            <person name="Young S.K."/>
            <person name="Zeng Q."/>
            <person name="Koehrsen M."/>
            <person name="Haas B."/>
            <person name="Borodovsky M."/>
            <person name="Guigo R."/>
            <person name="Alvarado L."/>
            <person name="Berlin A."/>
            <person name="Borenstein D."/>
            <person name="Chen Z."/>
            <person name="Engels R."/>
            <person name="Freedman E."/>
            <person name="Gellesch M."/>
            <person name="Goldberg J."/>
            <person name="Griggs A."/>
            <person name="Gujja S."/>
            <person name="Heiman D."/>
            <person name="Hepburn T."/>
            <person name="Howarth C."/>
            <person name="Jen D."/>
            <person name="Larson L."/>
            <person name="Lewis B."/>
            <person name="Mehta T."/>
            <person name="Park D."/>
            <person name="Pearson M."/>
            <person name="Roberts A."/>
            <person name="Saif S."/>
            <person name="Shenoy N."/>
            <person name="Sisk P."/>
            <person name="Stolte C."/>
            <person name="Sykes S."/>
            <person name="Walk T."/>
            <person name="White J."/>
            <person name="Yandava C."/>
            <person name="Burger G."/>
            <person name="Gray M.W."/>
            <person name="Holland P.W.H."/>
            <person name="King N."/>
            <person name="Lang F.B.F."/>
            <person name="Roger A.J."/>
            <person name="Ruiz-Trillo I."/>
            <person name="Lander E."/>
            <person name="Nusbaum C."/>
        </authorList>
    </citation>
    <scope>NUCLEOTIDE SEQUENCE [LARGE SCALE GENOMIC DNA]</scope>
    <source>
        <strain evidence="3">ATCC 38327</strain>
    </source>
</reference>
<keyword evidence="3" id="KW-1185">Reference proteome</keyword>
<feature type="transmembrane region" description="Helical" evidence="1">
    <location>
        <begin position="17"/>
        <end position="36"/>
    </location>
</feature>
<keyword evidence="1" id="KW-0472">Membrane</keyword>